<feature type="region of interest" description="Disordered" evidence="1">
    <location>
        <begin position="1"/>
        <end position="21"/>
    </location>
</feature>
<dbReference type="InterPro" id="IPR029162">
    <property type="entry name" value="InaF-motif"/>
</dbReference>
<evidence type="ECO:0000313" key="4">
    <source>
        <dbReference type="RefSeq" id="XP_032823583.1"/>
    </source>
</evidence>
<accession>A0AAJ7X850</accession>
<reference evidence="4" key="1">
    <citation type="submission" date="2025-08" db="UniProtKB">
        <authorList>
            <consortium name="RefSeq"/>
        </authorList>
    </citation>
    <scope>IDENTIFICATION</scope>
    <source>
        <tissue evidence="4">Sperm</tissue>
    </source>
</reference>
<sequence>MPDERAKRPDKAPTYTGDKKAKVAGNTNRKWVRLATVLVYVLSVSLAAIILAVYYCLIWRPVHALPAPTQPERASLAPASTLMASSSSSSPFSSSFSPSPPPSSSLLDKPATSSKSGHGEAGAQPGLQGP</sequence>
<dbReference type="PANTHER" id="PTHR34929:SF1">
    <property type="entry name" value="INAF MOTIF CONTAINING 2"/>
    <property type="match status" value="1"/>
</dbReference>
<organism evidence="3 4">
    <name type="scientific">Petromyzon marinus</name>
    <name type="common">Sea lamprey</name>
    <dbReference type="NCBI Taxonomy" id="7757"/>
    <lineage>
        <taxon>Eukaryota</taxon>
        <taxon>Metazoa</taxon>
        <taxon>Chordata</taxon>
        <taxon>Craniata</taxon>
        <taxon>Vertebrata</taxon>
        <taxon>Cyclostomata</taxon>
        <taxon>Hyperoartia</taxon>
        <taxon>Petromyzontiformes</taxon>
        <taxon>Petromyzontidae</taxon>
        <taxon>Petromyzon</taxon>
    </lineage>
</organism>
<evidence type="ECO:0000313" key="3">
    <source>
        <dbReference type="Proteomes" id="UP001318040"/>
    </source>
</evidence>
<dbReference type="AlphaFoldDB" id="A0AAJ7X850"/>
<dbReference type="RefSeq" id="XP_032823583.1">
    <property type="nucleotide sequence ID" value="XM_032967692.1"/>
</dbReference>
<evidence type="ECO:0000256" key="1">
    <source>
        <dbReference type="SAM" id="MobiDB-lite"/>
    </source>
</evidence>
<feature type="compositionally biased region" description="Low complexity" evidence="1">
    <location>
        <begin position="85"/>
        <end position="97"/>
    </location>
</feature>
<proteinExistence type="predicted"/>
<protein>
    <submittedName>
        <fullName evidence="4">Transmembrane protein INAFM2</fullName>
    </submittedName>
</protein>
<keyword evidence="2" id="KW-1133">Transmembrane helix</keyword>
<gene>
    <name evidence="4" type="primary">LOC116950154</name>
</gene>
<keyword evidence="2 4" id="KW-0812">Transmembrane</keyword>
<dbReference type="Proteomes" id="UP001318040">
    <property type="component" value="Chromosome 38"/>
</dbReference>
<dbReference type="PANTHER" id="PTHR34929">
    <property type="entry name" value="ZGC:153157"/>
    <property type="match status" value="1"/>
</dbReference>
<dbReference type="KEGG" id="pmrn:116950154"/>
<keyword evidence="2" id="KW-0472">Membrane</keyword>
<feature type="region of interest" description="Disordered" evidence="1">
    <location>
        <begin position="73"/>
        <end position="130"/>
    </location>
</feature>
<feature type="transmembrane region" description="Helical" evidence="2">
    <location>
        <begin position="37"/>
        <end position="57"/>
    </location>
</feature>
<keyword evidence="3" id="KW-1185">Reference proteome</keyword>
<evidence type="ECO:0000256" key="2">
    <source>
        <dbReference type="SAM" id="Phobius"/>
    </source>
</evidence>
<dbReference type="Pfam" id="PF15018">
    <property type="entry name" value="InaF-motif"/>
    <property type="match status" value="1"/>
</dbReference>
<name>A0AAJ7X850_PETMA</name>